<dbReference type="Proteomes" id="UP000054771">
    <property type="component" value="Unassembled WGS sequence"/>
</dbReference>
<feature type="compositionally biased region" description="Low complexity" evidence="1">
    <location>
        <begin position="492"/>
        <end position="525"/>
    </location>
</feature>
<keyword evidence="4" id="KW-1185">Reference proteome</keyword>
<evidence type="ECO:0000256" key="1">
    <source>
        <dbReference type="SAM" id="MobiDB-lite"/>
    </source>
</evidence>
<feature type="compositionally biased region" description="Polar residues" evidence="1">
    <location>
        <begin position="572"/>
        <end position="583"/>
    </location>
</feature>
<feature type="compositionally biased region" description="Polar residues" evidence="1">
    <location>
        <begin position="391"/>
        <end position="405"/>
    </location>
</feature>
<name>A0A0U5CKA5_ASPCI</name>
<accession>A0A0U5CKA5</accession>
<feature type="transmembrane region" description="Helical" evidence="2">
    <location>
        <begin position="68"/>
        <end position="90"/>
    </location>
</feature>
<feature type="transmembrane region" description="Helical" evidence="2">
    <location>
        <begin position="132"/>
        <end position="152"/>
    </location>
</feature>
<dbReference type="OMA" id="GATINHM"/>
<organism evidence="3 4">
    <name type="scientific">Aspergillus calidoustus</name>
    <dbReference type="NCBI Taxonomy" id="454130"/>
    <lineage>
        <taxon>Eukaryota</taxon>
        <taxon>Fungi</taxon>
        <taxon>Dikarya</taxon>
        <taxon>Ascomycota</taxon>
        <taxon>Pezizomycotina</taxon>
        <taxon>Eurotiomycetes</taxon>
        <taxon>Eurotiomycetidae</taxon>
        <taxon>Eurotiales</taxon>
        <taxon>Aspergillaceae</taxon>
        <taxon>Aspergillus</taxon>
        <taxon>Aspergillus subgen. Nidulantes</taxon>
    </lineage>
</organism>
<protein>
    <submittedName>
        <fullName evidence="3">Uncharacterized protein</fullName>
    </submittedName>
</protein>
<feature type="transmembrane region" description="Helical" evidence="2">
    <location>
        <begin position="280"/>
        <end position="300"/>
    </location>
</feature>
<gene>
    <name evidence="3" type="ORF">ASPCAL14694</name>
</gene>
<sequence>MPPLSPSSFPLLPRSEGAGNATNATNLGLEVVCAWPVSGQYGPGTRVLYYVLIAACVFARKEEWIRNACLAGALLFPAIAALHGIVLAAVHVDGAIDMDVYGAFQLCSIGILTAPLTARMSGTYFNDPRRHIIFLWTGLVLAGLLSITVEFFRVKPSTCTHDDNGTLLASDISKFPYGATCDLRCSVEYGPFSPIRVDSTNEIYVVPAPNKLTFGTATLLAAACCIPAIVSLLYFWSLILQETWKSRFDGNSGADQPDKRIEGTKATVGMMQHINDLVRTVLSTVEAPVFAAAVLAILILGEKNFFSDPVDYGTERISSIGQWAPIAGAAFAVLGSLYLFLTGDGDANRNASPCKCTCHSSEVEEPICVEGRPSSAGTESVATEPQIAIEPQTSAPGSMHTQLARTPTPDFGSRRRIRRVLIRLGISLSNAAHDRLHDYEFKQGPASDFPEIPAEQQRNGALQQIREQYNPKRDSNRNISLSRQGSNLSMASTSNSPRSSRSRSPSPFRTPSPSRSSDARGSSESQKGRGSSADDPRDKPRKRTNTLEVPVPSHHVSLGRSPSVSSVSSSSFTIPGSQASPTIVVSGDDDIVTTSRNSGMHSAGNAYDSDSPLPLQSGRRPTS</sequence>
<feature type="transmembrane region" description="Helical" evidence="2">
    <location>
        <begin position="320"/>
        <end position="341"/>
    </location>
</feature>
<feature type="compositionally biased region" description="Polar residues" evidence="1">
    <location>
        <begin position="477"/>
        <end position="491"/>
    </location>
</feature>
<dbReference type="OrthoDB" id="3021074at2759"/>
<evidence type="ECO:0000313" key="4">
    <source>
        <dbReference type="Proteomes" id="UP000054771"/>
    </source>
</evidence>
<proteinExistence type="predicted"/>
<dbReference type="STRING" id="454130.A0A0U5CKA5"/>
<dbReference type="EMBL" id="CDMC01000028">
    <property type="protein sequence ID" value="CEL11593.1"/>
    <property type="molecule type" value="Genomic_DNA"/>
</dbReference>
<evidence type="ECO:0000313" key="3">
    <source>
        <dbReference type="EMBL" id="CEL11593.1"/>
    </source>
</evidence>
<reference evidence="4" key="1">
    <citation type="journal article" date="2016" name="Genome Announc.">
        <title>Draft genome sequences of fungus Aspergillus calidoustus.</title>
        <authorList>
            <person name="Horn F."/>
            <person name="Linde J."/>
            <person name="Mattern D.J."/>
            <person name="Walther G."/>
            <person name="Guthke R."/>
            <person name="Scherlach K."/>
            <person name="Martin K."/>
            <person name="Brakhage A.A."/>
            <person name="Petzke L."/>
            <person name="Valiante V."/>
        </authorList>
    </citation>
    <scope>NUCLEOTIDE SEQUENCE [LARGE SCALE GENOMIC DNA]</scope>
    <source>
        <strain evidence="4">SF006504</strain>
    </source>
</reference>
<keyword evidence="2" id="KW-1133">Transmembrane helix</keyword>
<evidence type="ECO:0000256" key="2">
    <source>
        <dbReference type="SAM" id="Phobius"/>
    </source>
</evidence>
<feature type="region of interest" description="Disordered" evidence="1">
    <location>
        <begin position="391"/>
        <end position="411"/>
    </location>
</feature>
<feature type="region of interest" description="Disordered" evidence="1">
    <location>
        <begin position="468"/>
        <end position="623"/>
    </location>
</feature>
<keyword evidence="2" id="KW-0812">Transmembrane</keyword>
<feature type="transmembrane region" description="Helical" evidence="2">
    <location>
        <begin position="102"/>
        <end position="120"/>
    </location>
</feature>
<feature type="compositionally biased region" description="Low complexity" evidence="1">
    <location>
        <begin position="561"/>
        <end position="571"/>
    </location>
</feature>
<feature type="transmembrane region" description="Helical" evidence="2">
    <location>
        <begin position="217"/>
        <end position="239"/>
    </location>
</feature>
<dbReference type="AlphaFoldDB" id="A0A0U5CKA5"/>
<keyword evidence="2" id="KW-0472">Membrane</keyword>